<name>A0A4Z1KV64_9HELO</name>
<keyword evidence="3" id="KW-1185">Reference proteome</keyword>
<feature type="region of interest" description="Disordered" evidence="1">
    <location>
        <begin position="105"/>
        <end position="176"/>
    </location>
</feature>
<comment type="caution">
    <text evidence="2">The sequence shown here is derived from an EMBL/GenBank/DDBJ whole genome shotgun (WGS) entry which is preliminary data.</text>
</comment>
<proteinExistence type="predicted"/>
<reference evidence="2 3" key="1">
    <citation type="submission" date="2017-12" db="EMBL/GenBank/DDBJ databases">
        <title>Comparative genomics of Botrytis spp.</title>
        <authorList>
            <person name="Valero-Jimenez C.A."/>
            <person name="Tapia P."/>
            <person name="Veloso J."/>
            <person name="Silva-Moreno E."/>
            <person name="Staats M."/>
            <person name="Valdes J.H."/>
            <person name="Van Kan J.A.L."/>
        </authorList>
    </citation>
    <scope>NUCLEOTIDE SEQUENCE [LARGE SCALE GENOMIC DNA]</scope>
    <source>
        <strain evidence="2 3">MUCL3349</strain>
    </source>
</reference>
<sequence length="209" mass="23727">MAPPPPVIRTTGATMLRQDHQLWTQHNTSNRNLLVKAVVLRRLLRVRENKKAMLQSSNDEASVGTVHKMPHISNQPEKERGLQGNRKTIDNDIGNSRARKLLVNEGATTKISKKPMNKIESEPQGQTKEGERTTKKLRVHCQRKPRSEKTSSTTKMQHQIPLLNHHNSDTSNDTSRKEQVLDFDDLNPLGALCCTIQELHEQTSRLLVL</sequence>
<evidence type="ECO:0000313" key="2">
    <source>
        <dbReference type="EMBL" id="TGO88323.1"/>
    </source>
</evidence>
<feature type="compositionally biased region" description="Basic residues" evidence="1">
    <location>
        <begin position="135"/>
        <end position="146"/>
    </location>
</feature>
<evidence type="ECO:0000313" key="3">
    <source>
        <dbReference type="Proteomes" id="UP000297280"/>
    </source>
</evidence>
<dbReference type="AlphaFoldDB" id="A0A4Z1KV64"/>
<dbReference type="Proteomes" id="UP000297280">
    <property type="component" value="Unassembled WGS sequence"/>
</dbReference>
<dbReference type="EMBL" id="PQXO01000169">
    <property type="protein sequence ID" value="TGO88323.1"/>
    <property type="molecule type" value="Genomic_DNA"/>
</dbReference>
<organism evidence="2 3">
    <name type="scientific">Botrytis porri</name>
    <dbReference type="NCBI Taxonomy" id="87229"/>
    <lineage>
        <taxon>Eukaryota</taxon>
        <taxon>Fungi</taxon>
        <taxon>Dikarya</taxon>
        <taxon>Ascomycota</taxon>
        <taxon>Pezizomycotina</taxon>
        <taxon>Leotiomycetes</taxon>
        <taxon>Helotiales</taxon>
        <taxon>Sclerotiniaceae</taxon>
        <taxon>Botrytis</taxon>
    </lineage>
</organism>
<accession>A0A4Z1KV64</accession>
<protein>
    <submittedName>
        <fullName evidence="2">Uncharacterized protein</fullName>
    </submittedName>
</protein>
<evidence type="ECO:0000256" key="1">
    <source>
        <dbReference type="SAM" id="MobiDB-lite"/>
    </source>
</evidence>
<gene>
    <name evidence="2" type="ORF">BPOR_0169g00020</name>
</gene>